<organism evidence="3">
    <name type="scientific">viral metagenome</name>
    <dbReference type="NCBI Taxonomy" id="1070528"/>
    <lineage>
        <taxon>unclassified sequences</taxon>
        <taxon>metagenomes</taxon>
        <taxon>organismal metagenomes</taxon>
    </lineage>
</organism>
<dbReference type="PROSITE" id="PS00893">
    <property type="entry name" value="NUDIX_BOX"/>
    <property type="match status" value="1"/>
</dbReference>
<dbReference type="Pfam" id="PF00293">
    <property type="entry name" value="NUDIX"/>
    <property type="match status" value="1"/>
</dbReference>
<dbReference type="AlphaFoldDB" id="A0A6C0LIP9"/>
<dbReference type="SUPFAM" id="SSF55811">
    <property type="entry name" value="Nudix"/>
    <property type="match status" value="1"/>
</dbReference>
<dbReference type="GO" id="GO:0016787">
    <property type="term" value="F:hydrolase activity"/>
    <property type="evidence" value="ECO:0007669"/>
    <property type="project" value="UniProtKB-KW"/>
</dbReference>
<evidence type="ECO:0000313" key="3">
    <source>
        <dbReference type="EMBL" id="QHU30310.1"/>
    </source>
</evidence>
<keyword evidence="1" id="KW-0378">Hydrolase</keyword>
<dbReference type="InterPro" id="IPR015797">
    <property type="entry name" value="NUDIX_hydrolase-like_dom_sf"/>
</dbReference>
<dbReference type="EMBL" id="MN740505">
    <property type="protein sequence ID" value="QHU30310.1"/>
    <property type="molecule type" value="Genomic_DNA"/>
</dbReference>
<accession>A0A6C0LIP9</accession>
<dbReference type="Gene3D" id="3.90.79.10">
    <property type="entry name" value="Nucleoside Triphosphate Pyrophosphohydrolase"/>
    <property type="match status" value="1"/>
</dbReference>
<dbReference type="InterPro" id="IPR000086">
    <property type="entry name" value="NUDIX_hydrolase_dom"/>
</dbReference>
<reference evidence="3" key="1">
    <citation type="journal article" date="2020" name="Nature">
        <title>Giant virus diversity and host interactions through global metagenomics.</title>
        <authorList>
            <person name="Schulz F."/>
            <person name="Roux S."/>
            <person name="Paez-Espino D."/>
            <person name="Jungbluth S."/>
            <person name="Walsh D.A."/>
            <person name="Denef V.J."/>
            <person name="McMahon K.D."/>
            <person name="Konstantinidis K.T."/>
            <person name="Eloe-Fadrosh E.A."/>
            <person name="Kyrpides N.C."/>
            <person name="Woyke T."/>
        </authorList>
    </citation>
    <scope>NUCLEOTIDE SEQUENCE</scope>
    <source>
        <strain evidence="3">GVMAG-M-3300027833-11</strain>
    </source>
</reference>
<dbReference type="PROSITE" id="PS51462">
    <property type="entry name" value="NUDIX"/>
    <property type="match status" value="1"/>
</dbReference>
<evidence type="ECO:0000259" key="2">
    <source>
        <dbReference type="PROSITE" id="PS51462"/>
    </source>
</evidence>
<proteinExistence type="predicted"/>
<protein>
    <recommendedName>
        <fullName evidence="2">Nudix hydrolase domain-containing protein</fullName>
    </recommendedName>
</protein>
<dbReference type="InterPro" id="IPR020084">
    <property type="entry name" value="NUDIX_hydrolase_CS"/>
</dbReference>
<evidence type="ECO:0000256" key="1">
    <source>
        <dbReference type="ARBA" id="ARBA00022801"/>
    </source>
</evidence>
<sequence length="155" mass="18030">MGAGVLPICFKNGAILFLLGKEGYDKKWSDFGGGKEKKETPIDTAVREGCEELNGMLGSENDMRALISSHLHDKIEVDGYTTYIVEIPYDPLFPYYFNNNYKLMESKFPHLIGKKGMFEKSEIKWFTMNQFKRNKKHIRPFYKKIANKIIDIYKK</sequence>
<name>A0A6C0LIP9_9ZZZZ</name>
<feature type="domain" description="Nudix hydrolase" evidence="2">
    <location>
        <begin position="1"/>
        <end position="147"/>
    </location>
</feature>